<dbReference type="SUPFAM" id="SSF56235">
    <property type="entry name" value="N-terminal nucleophile aminohydrolases (Ntn hydrolases)"/>
    <property type="match status" value="1"/>
</dbReference>
<dbReference type="InterPro" id="IPR005854">
    <property type="entry name" value="PurF"/>
</dbReference>
<keyword evidence="4 8" id="KW-0328">Glycosyltransferase</keyword>
<dbReference type="Gene3D" id="3.40.50.2020">
    <property type="match status" value="1"/>
</dbReference>
<dbReference type="EMBL" id="METP01000014">
    <property type="protein sequence ID" value="OGC06805.1"/>
    <property type="molecule type" value="Genomic_DNA"/>
</dbReference>
<comment type="similarity">
    <text evidence="2 8">In the C-terminal section; belongs to the purine/pyrimidine phosphoribosyltransferase family.</text>
</comment>
<evidence type="ECO:0000259" key="12">
    <source>
        <dbReference type="PROSITE" id="PS51278"/>
    </source>
</evidence>
<comment type="catalytic activity">
    <reaction evidence="8">
        <text>5-phospho-beta-D-ribosylamine + L-glutamate + diphosphate = 5-phospho-alpha-D-ribose 1-diphosphate + L-glutamine + H2O</text>
        <dbReference type="Rhea" id="RHEA:14905"/>
        <dbReference type="ChEBI" id="CHEBI:15377"/>
        <dbReference type="ChEBI" id="CHEBI:29985"/>
        <dbReference type="ChEBI" id="CHEBI:33019"/>
        <dbReference type="ChEBI" id="CHEBI:58017"/>
        <dbReference type="ChEBI" id="CHEBI:58359"/>
        <dbReference type="ChEBI" id="CHEBI:58681"/>
        <dbReference type="EC" id="2.4.2.14"/>
    </reaction>
</comment>
<keyword evidence="11" id="KW-0411">Iron-sulfur</keyword>
<comment type="caution">
    <text evidence="13">The sequence shown here is derived from an EMBL/GenBank/DDBJ whole genome shotgun (WGS) entry which is preliminary data.</text>
</comment>
<keyword evidence="5 8" id="KW-0808">Transferase</keyword>
<evidence type="ECO:0000256" key="11">
    <source>
        <dbReference type="PIRSR" id="PIRSR000485-3"/>
    </source>
</evidence>
<feature type="binding site" evidence="10">
    <location>
        <position position="272"/>
    </location>
    <ligand>
        <name>Mg(2+)</name>
        <dbReference type="ChEBI" id="CHEBI:18420"/>
    </ligand>
</feature>
<feature type="binding site" evidence="11">
    <location>
        <position position="426"/>
    </location>
    <ligand>
        <name>[4Fe-4S] cluster</name>
        <dbReference type="ChEBI" id="CHEBI:49883"/>
    </ligand>
</feature>
<evidence type="ECO:0000256" key="4">
    <source>
        <dbReference type="ARBA" id="ARBA00022676"/>
    </source>
</evidence>
<feature type="active site" description="Nucleophile" evidence="9">
    <location>
        <position position="2"/>
    </location>
</feature>
<keyword evidence="11" id="KW-0408">Iron</keyword>
<dbReference type="PROSITE" id="PS51278">
    <property type="entry name" value="GATASE_TYPE_2"/>
    <property type="match status" value="1"/>
</dbReference>
<accession>A0A1F4RF41</accession>
<dbReference type="PANTHER" id="PTHR11907">
    <property type="entry name" value="AMIDOPHOSPHORIBOSYLTRANSFERASE"/>
    <property type="match status" value="1"/>
</dbReference>
<dbReference type="SUPFAM" id="SSF53271">
    <property type="entry name" value="PRTase-like"/>
    <property type="match status" value="1"/>
</dbReference>
<dbReference type="GO" id="GO:0009113">
    <property type="term" value="P:purine nucleobase biosynthetic process"/>
    <property type="evidence" value="ECO:0007669"/>
    <property type="project" value="InterPro"/>
</dbReference>
<dbReference type="AlphaFoldDB" id="A0A1F4RF41"/>
<dbReference type="Proteomes" id="UP000176938">
    <property type="component" value="Unassembled WGS sequence"/>
</dbReference>
<keyword evidence="10" id="KW-0460">Magnesium</keyword>
<dbReference type="GO" id="GO:0046872">
    <property type="term" value="F:metal ion binding"/>
    <property type="evidence" value="ECO:0007669"/>
    <property type="project" value="UniProtKB-KW"/>
</dbReference>
<organism evidence="13 14">
    <name type="scientific">candidate division WOR-1 bacterium RIFCSPLOWO2_02_FULL_46_20</name>
    <dbReference type="NCBI Taxonomy" id="1802567"/>
    <lineage>
        <taxon>Bacteria</taxon>
        <taxon>Bacillati</taxon>
        <taxon>Saganbacteria</taxon>
    </lineage>
</organism>
<dbReference type="UniPathway" id="UPA00074">
    <property type="reaction ID" value="UER00124"/>
</dbReference>
<dbReference type="Pfam" id="PF13537">
    <property type="entry name" value="GATase_7"/>
    <property type="match status" value="1"/>
</dbReference>
<reference evidence="13 14" key="1">
    <citation type="journal article" date="2016" name="Nat. Commun.">
        <title>Thousands of microbial genomes shed light on interconnected biogeochemical processes in an aquifer system.</title>
        <authorList>
            <person name="Anantharaman K."/>
            <person name="Brown C.T."/>
            <person name="Hug L.A."/>
            <person name="Sharon I."/>
            <person name="Castelle C.J."/>
            <person name="Probst A.J."/>
            <person name="Thomas B.C."/>
            <person name="Singh A."/>
            <person name="Wilkins M.J."/>
            <person name="Karaoz U."/>
            <person name="Brodie E.L."/>
            <person name="Williams K.H."/>
            <person name="Hubbard S.S."/>
            <person name="Banfield J.F."/>
        </authorList>
    </citation>
    <scope>NUCLEOTIDE SEQUENCE [LARGE SCALE GENOMIC DNA]</scope>
</reference>
<comment type="cofactor">
    <cofactor evidence="11">
        <name>[4Fe-4S] cluster</name>
        <dbReference type="ChEBI" id="CHEBI:49883"/>
    </cofactor>
    <text evidence="11">Binds 1 [4Fe-4S] cluster per subunit.</text>
</comment>
<evidence type="ECO:0000256" key="8">
    <source>
        <dbReference type="PIRNR" id="PIRNR000485"/>
    </source>
</evidence>
<keyword evidence="7" id="KW-0315">Glutamine amidotransferase</keyword>
<evidence type="ECO:0000256" key="2">
    <source>
        <dbReference type="ARBA" id="ARBA00010138"/>
    </source>
</evidence>
<evidence type="ECO:0000313" key="13">
    <source>
        <dbReference type="EMBL" id="OGC06805.1"/>
    </source>
</evidence>
<feature type="binding site" evidence="10">
    <location>
        <position position="334"/>
    </location>
    <ligand>
        <name>Mg(2+)</name>
        <dbReference type="ChEBI" id="CHEBI:18420"/>
    </ligand>
</feature>
<feature type="domain" description="Glutamine amidotransferase type-2" evidence="12">
    <location>
        <begin position="2"/>
        <end position="209"/>
    </location>
</feature>
<protein>
    <recommendedName>
        <fullName evidence="3 8">Amidophosphoribosyltransferase</fullName>
        <shortName evidence="8">ATase</shortName>
        <ecNumber evidence="3 8">2.4.2.14</ecNumber>
    </recommendedName>
    <alternativeName>
        <fullName evidence="8">Glutamine phosphoribosylpyrophosphate amidotransferase</fullName>
    </alternativeName>
</protein>
<dbReference type="EC" id="2.4.2.14" evidence="3 8"/>
<dbReference type="InterPro" id="IPR017932">
    <property type="entry name" value="GATase_2_dom"/>
</dbReference>
<evidence type="ECO:0000256" key="6">
    <source>
        <dbReference type="ARBA" id="ARBA00022755"/>
    </source>
</evidence>
<evidence type="ECO:0000256" key="10">
    <source>
        <dbReference type="PIRSR" id="PIRSR000485-2"/>
    </source>
</evidence>
<evidence type="ECO:0000313" key="14">
    <source>
        <dbReference type="Proteomes" id="UP000176938"/>
    </source>
</evidence>
<dbReference type="GO" id="GO:0006189">
    <property type="term" value="P:'de novo' IMP biosynthetic process"/>
    <property type="evidence" value="ECO:0007669"/>
    <property type="project" value="UniProtKB-UniPathway"/>
</dbReference>
<dbReference type="InterPro" id="IPR029057">
    <property type="entry name" value="PRTase-like"/>
</dbReference>
<dbReference type="GO" id="GO:0051536">
    <property type="term" value="F:iron-sulfur cluster binding"/>
    <property type="evidence" value="ECO:0007669"/>
    <property type="project" value="UniProtKB-KW"/>
</dbReference>
<dbReference type="GO" id="GO:0004044">
    <property type="term" value="F:amidophosphoribosyltransferase activity"/>
    <property type="evidence" value="ECO:0007669"/>
    <property type="project" value="UniProtKB-EC"/>
</dbReference>
<sequence>MCGIFAISAKENILDDLFLGTFYLQHRGQLYCGLSTYAGDGIKIRTHRGLVRETFTNDLVGLEGNMGIGHTSLKDRQPLKLDSKMGEFTVCFEGNIINRGELSDELKKNGHSFYTDSDIEVVAKLIAQGDDFVDGIEKMAQRIRGAYALVILTGGGIYAARDKYAFRPMVIGKRDGAVVITSESCSFVNLGFTILRDVKPGEILMIEGAEIETKKIIPAEFTQYCSFEWVYTANAASTIDGLSVDIARRNLGAALARRYPVNVDIVGAVPNSGIGHAIGYSQESKIPFDNAFIKYDYAGRSYTQPTQAERDREAKIKLIPVPAKIKDRNIVICDDSIVRGTQMKNDLVVKMRSSGVKEIHVRVACPPLKAPCLYGVATRSKEELVAHQKSVEKVRKYIDVDGLAYNTLEDVGEALGRPLDQICVSCWTDKYRV</sequence>
<proteinExistence type="inferred from homology"/>
<dbReference type="CDD" id="cd06223">
    <property type="entry name" value="PRTases_typeI"/>
    <property type="match status" value="1"/>
</dbReference>
<evidence type="ECO:0000256" key="1">
    <source>
        <dbReference type="ARBA" id="ARBA00005209"/>
    </source>
</evidence>
<feature type="binding site" evidence="11">
    <location>
        <position position="372"/>
    </location>
    <ligand>
        <name>[4Fe-4S] cluster</name>
        <dbReference type="ChEBI" id="CHEBI:49883"/>
    </ligand>
</feature>
<keyword evidence="10" id="KW-0479">Metal-binding</keyword>
<feature type="binding site" evidence="11">
    <location>
        <position position="423"/>
    </location>
    <ligand>
        <name>[4Fe-4S] cluster</name>
        <dbReference type="ChEBI" id="CHEBI:49883"/>
    </ligand>
</feature>
<evidence type="ECO:0000256" key="5">
    <source>
        <dbReference type="ARBA" id="ARBA00022679"/>
    </source>
</evidence>
<name>A0A1F4RF41_UNCSA</name>
<comment type="cofactor">
    <cofactor evidence="10">
        <name>Mg(2+)</name>
        <dbReference type="ChEBI" id="CHEBI:18420"/>
    </cofactor>
    <text evidence="10">Binds 1 Mg(2+) ion per subunit.</text>
</comment>
<dbReference type="InterPro" id="IPR029055">
    <property type="entry name" value="Ntn_hydrolases_N"/>
</dbReference>
<evidence type="ECO:0000256" key="9">
    <source>
        <dbReference type="PIRSR" id="PIRSR000485-1"/>
    </source>
</evidence>
<keyword evidence="6 8" id="KW-0658">Purine biosynthesis</keyword>
<feature type="binding site" evidence="11">
    <location>
        <position position="225"/>
    </location>
    <ligand>
        <name>[4Fe-4S] cluster</name>
        <dbReference type="ChEBI" id="CHEBI:49883"/>
    </ligand>
</feature>
<dbReference type="Gene3D" id="3.60.20.10">
    <property type="entry name" value="Glutamine Phosphoribosylpyrophosphate, subunit 1, domain 1"/>
    <property type="match status" value="1"/>
</dbReference>
<evidence type="ECO:0000256" key="3">
    <source>
        <dbReference type="ARBA" id="ARBA00011941"/>
    </source>
</evidence>
<feature type="binding site" evidence="10">
    <location>
        <position position="335"/>
    </location>
    <ligand>
        <name>Mg(2+)</name>
        <dbReference type="ChEBI" id="CHEBI:18420"/>
    </ligand>
</feature>
<gene>
    <name evidence="13" type="ORF">A3H38_06265</name>
</gene>
<dbReference type="PIRSF" id="PIRSF000485">
    <property type="entry name" value="Amd_phspho_trans"/>
    <property type="match status" value="1"/>
</dbReference>
<comment type="pathway">
    <text evidence="1 8">Purine metabolism; IMP biosynthesis via de novo pathway; N(1)-(5-phospho-D-ribosyl)glycinamide from 5-phospho-alpha-D-ribose 1-diphosphate: step 1/2.</text>
</comment>
<dbReference type="InterPro" id="IPR000836">
    <property type="entry name" value="PRTase_dom"/>
</dbReference>
<evidence type="ECO:0000256" key="7">
    <source>
        <dbReference type="ARBA" id="ARBA00022962"/>
    </source>
</evidence>